<dbReference type="SMART" id="SM00744">
    <property type="entry name" value="RINGv"/>
    <property type="match status" value="1"/>
</dbReference>
<dbReference type="AlphaFoldDB" id="A0A438JGV8"/>
<keyword evidence="3" id="KW-0862">Zinc</keyword>
<evidence type="ECO:0000256" key="3">
    <source>
        <dbReference type="ARBA" id="ARBA00022833"/>
    </source>
</evidence>
<dbReference type="SUPFAM" id="SSF57850">
    <property type="entry name" value="RING/U-box"/>
    <property type="match status" value="1"/>
</dbReference>
<evidence type="ECO:0000259" key="5">
    <source>
        <dbReference type="PROSITE" id="PS50089"/>
    </source>
</evidence>
<dbReference type="Proteomes" id="UP000288805">
    <property type="component" value="Unassembled WGS sequence"/>
</dbReference>
<dbReference type="InterPro" id="IPR044249">
    <property type="entry name" value="XERICO-like"/>
</dbReference>
<dbReference type="OrthoDB" id="8062037at2759"/>
<comment type="caution">
    <text evidence="6">The sequence shown here is derived from an EMBL/GenBank/DDBJ whole genome shotgun (WGS) entry which is preliminary data.</text>
</comment>
<evidence type="ECO:0000256" key="2">
    <source>
        <dbReference type="ARBA" id="ARBA00022771"/>
    </source>
</evidence>
<name>A0A438JGV8_VITVI</name>
<evidence type="ECO:0000256" key="1">
    <source>
        <dbReference type="ARBA" id="ARBA00022723"/>
    </source>
</evidence>
<dbReference type="PROSITE" id="PS50089">
    <property type="entry name" value="ZF_RING_2"/>
    <property type="match status" value="1"/>
</dbReference>
<dbReference type="EMBL" id="QGNW01000042">
    <property type="protein sequence ID" value="RVX08189.1"/>
    <property type="molecule type" value="Genomic_DNA"/>
</dbReference>
<dbReference type="InterPro" id="IPR013083">
    <property type="entry name" value="Znf_RING/FYVE/PHD"/>
</dbReference>
<dbReference type="Pfam" id="PF13639">
    <property type="entry name" value="zf-RING_2"/>
    <property type="match status" value="1"/>
</dbReference>
<dbReference type="PANTHER" id="PTHR47258">
    <property type="match status" value="1"/>
</dbReference>
<gene>
    <name evidence="6" type="primary">XERICO_0</name>
    <name evidence="6" type="ORF">CK203_017769</name>
</gene>
<keyword evidence="2 4" id="KW-0863">Zinc-finger</keyword>
<protein>
    <submittedName>
        <fullName evidence="6">Putative E3 ubiquitin-protein ligase XERICO</fullName>
    </submittedName>
</protein>
<dbReference type="InterPro" id="IPR011016">
    <property type="entry name" value="Znf_RING-CH"/>
</dbReference>
<reference evidence="6 7" key="1">
    <citation type="journal article" date="2018" name="PLoS Genet.">
        <title>Population sequencing reveals clonal diversity and ancestral inbreeding in the grapevine cultivar Chardonnay.</title>
        <authorList>
            <person name="Roach M.J."/>
            <person name="Johnson D.L."/>
            <person name="Bohlmann J."/>
            <person name="van Vuuren H.J."/>
            <person name="Jones S.J."/>
            <person name="Pretorius I.S."/>
            <person name="Schmidt S.A."/>
            <person name="Borneman A.R."/>
        </authorList>
    </citation>
    <scope>NUCLEOTIDE SEQUENCE [LARGE SCALE GENOMIC DNA]</scope>
    <source>
        <strain evidence="7">cv. Chardonnay</strain>
        <tissue evidence="6">Leaf</tissue>
    </source>
</reference>
<keyword evidence="1" id="KW-0479">Metal-binding</keyword>
<dbReference type="InterPro" id="IPR001841">
    <property type="entry name" value="Znf_RING"/>
</dbReference>
<organism evidence="6 7">
    <name type="scientific">Vitis vinifera</name>
    <name type="common">Grape</name>
    <dbReference type="NCBI Taxonomy" id="29760"/>
    <lineage>
        <taxon>Eukaryota</taxon>
        <taxon>Viridiplantae</taxon>
        <taxon>Streptophyta</taxon>
        <taxon>Embryophyta</taxon>
        <taxon>Tracheophyta</taxon>
        <taxon>Spermatophyta</taxon>
        <taxon>Magnoliopsida</taxon>
        <taxon>eudicotyledons</taxon>
        <taxon>Gunneridae</taxon>
        <taxon>Pentapetalae</taxon>
        <taxon>rosids</taxon>
        <taxon>Vitales</taxon>
        <taxon>Vitaceae</taxon>
        <taxon>Viteae</taxon>
        <taxon>Vitis</taxon>
    </lineage>
</organism>
<evidence type="ECO:0000313" key="7">
    <source>
        <dbReference type="Proteomes" id="UP000288805"/>
    </source>
</evidence>
<dbReference type="PANTHER" id="PTHR47258:SF1">
    <property type="entry name" value="E3 UBIQUITIN-PROTEIN LIGASE XERICO-RELATED"/>
    <property type="match status" value="1"/>
</dbReference>
<feature type="domain" description="RING-type" evidence="5">
    <location>
        <begin position="237"/>
        <end position="279"/>
    </location>
</feature>
<evidence type="ECO:0000313" key="6">
    <source>
        <dbReference type="EMBL" id="RVX08189.1"/>
    </source>
</evidence>
<dbReference type="GO" id="GO:0008270">
    <property type="term" value="F:zinc ion binding"/>
    <property type="evidence" value="ECO:0007669"/>
    <property type="project" value="UniProtKB-KW"/>
</dbReference>
<dbReference type="SMART" id="SM00184">
    <property type="entry name" value="RING"/>
    <property type="match status" value="1"/>
</dbReference>
<dbReference type="Gene3D" id="3.30.40.10">
    <property type="entry name" value="Zinc/RING finger domain, C3HC4 (zinc finger)"/>
    <property type="match status" value="1"/>
</dbReference>
<proteinExistence type="predicted"/>
<accession>A0A438JGV8</accession>
<sequence>MRDNSRMYMCRHAYINTCTCIEHRNDTLAGSLARDHLSAIGQLDQKINRTLVYLEEEQRSNHCSSLIDFCCQFHILGSHEFLCCCCFFSFLITPTPPSSSQAQPFPPFTGLQGSSLISSASSWIRPSFSANLNPKTPIWSSMGLSSLPAPSEGVLCVLLVNTALSISIFKGIVRAILHVIGIHLSATPSSSDSPEPTSEPFEFRRNPSETCMEEFRSRNPAIRFDTVCSCKRPEHDCAVCLTRFEPDSEINHLPCGHFFHKVCLEKWLDYWNITCPLCRTPLMPEEETSCFW</sequence>
<evidence type="ECO:0000256" key="4">
    <source>
        <dbReference type="PROSITE-ProRule" id="PRU00175"/>
    </source>
</evidence>